<sequence>MGAHDWVILPTQHLSPHPSLPRTADSLRSGLWSRPSHRPQASCPVPAGFNCTECWRAANHSDPHYRSSSSRGGNGEERQACSLDLGCLQAPSPPASSEALGPRGVLVHRSLVSYPLPAPSLVTQ</sequence>
<evidence type="ECO:0000313" key="3">
    <source>
        <dbReference type="Proteomes" id="UP000593571"/>
    </source>
</evidence>
<name>A0A7J8H1G3_ROUAE</name>
<evidence type="ECO:0000256" key="1">
    <source>
        <dbReference type="SAM" id="MobiDB-lite"/>
    </source>
</evidence>
<feature type="region of interest" description="Disordered" evidence="1">
    <location>
        <begin position="13"/>
        <end position="41"/>
    </location>
</feature>
<protein>
    <submittedName>
        <fullName evidence="2">Uncharacterized protein</fullName>
    </submittedName>
</protein>
<accession>A0A7J8H1G3</accession>
<reference evidence="2 3" key="1">
    <citation type="journal article" date="2020" name="Nature">
        <title>Six reference-quality genomes reveal evolution of bat adaptations.</title>
        <authorList>
            <person name="Jebb D."/>
            <person name="Huang Z."/>
            <person name="Pippel M."/>
            <person name="Hughes G.M."/>
            <person name="Lavrichenko K."/>
            <person name="Devanna P."/>
            <person name="Winkler S."/>
            <person name="Jermiin L.S."/>
            <person name="Skirmuntt E.C."/>
            <person name="Katzourakis A."/>
            <person name="Burkitt-Gray L."/>
            <person name="Ray D.A."/>
            <person name="Sullivan K.A.M."/>
            <person name="Roscito J.G."/>
            <person name="Kirilenko B.M."/>
            <person name="Davalos L.M."/>
            <person name="Corthals A.P."/>
            <person name="Power M.L."/>
            <person name="Jones G."/>
            <person name="Ransome R.D."/>
            <person name="Dechmann D.K.N."/>
            <person name="Locatelli A.G."/>
            <person name="Puechmaille S.J."/>
            <person name="Fedrigo O."/>
            <person name="Jarvis E.D."/>
            <person name="Hiller M."/>
            <person name="Vernes S.C."/>
            <person name="Myers E.W."/>
            <person name="Teeling E.C."/>
        </authorList>
    </citation>
    <scope>NUCLEOTIDE SEQUENCE [LARGE SCALE GENOMIC DNA]</scope>
    <source>
        <strain evidence="2">MRouAeg1</strain>
        <tissue evidence="2">Muscle</tissue>
    </source>
</reference>
<gene>
    <name evidence="2" type="ORF">HJG63_011201</name>
</gene>
<evidence type="ECO:0000313" key="2">
    <source>
        <dbReference type="EMBL" id="KAF6465785.1"/>
    </source>
</evidence>
<dbReference type="EMBL" id="JACASE010000005">
    <property type="protein sequence ID" value="KAF6465785.1"/>
    <property type="molecule type" value="Genomic_DNA"/>
</dbReference>
<comment type="caution">
    <text evidence="2">The sequence shown here is derived from an EMBL/GenBank/DDBJ whole genome shotgun (WGS) entry which is preliminary data.</text>
</comment>
<proteinExistence type="predicted"/>
<dbReference type="Proteomes" id="UP000593571">
    <property type="component" value="Unassembled WGS sequence"/>
</dbReference>
<organism evidence="2 3">
    <name type="scientific">Rousettus aegyptiacus</name>
    <name type="common">Egyptian fruit bat</name>
    <name type="synonym">Pteropus aegyptiacus</name>
    <dbReference type="NCBI Taxonomy" id="9407"/>
    <lineage>
        <taxon>Eukaryota</taxon>
        <taxon>Metazoa</taxon>
        <taxon>Chordata</taxon>
        <taxon>Craniata</taxon>
        <taxon>Vertebrata</taxon>
        <taxon>Euteleostomi</taxon>
        <taxon>Mammalia</taxon>
        <taxon>Eutheria</taxon>
        <taxon>Laurasiatheria</taxon>
        <taxon>Chiroptera</taxon>
        <taxon>Yinpterochiroptera</taxon>
        <taxon>Pteropodoidea</taxon>
        <taxon>Pteropodidae</taxon>
        <taxon>Rousettinae</taxon>
        <taxon>Rousettus</taxon>
    </lineage>
</organism>
<dbReference type="AlphaFoldDB" id="A0A7J8H1G3"/>
<keyword evidence="3" id="KW-1185">Reference proteome</keyword>